<feature type="signal peptide" evidence="2">
    <location>
        <begin position="1"/>
        <end position="25"/>
    </location>
</feature>
<dbReference type="EMBL" id="JAMSHJ010000003">
    <property type="protein sequence ID" value="KAI5428032.1"/>
    <property type="molecule type" value="Genomic_DNA"/>
</dbReference>
<dbReference type="Pfam" id="PF14368">
    <property type="entry name" value="LTP_2"/>
    <property type="match status" value="1"/>
</dbReference>
<keyword evidence="5" id="KW-1185">Reference proteome</keyword>
<evidence type="ECO:0000259" key="3">
    <source>
        <dbReference type="Pfam" id="PF14368"/>
    </source>
</evidence>
<evidence type="ECO:0000256" key="1">
    <source>
        <dbReference type="SAM" id="MobiDB-lite"/>
    </source>
</evidence>
<dbReference type="PANTHER" id="PTHR33286:SF1">
    <property type="entry name" value="OS01G0800600 PROTEIN"/>
    <property type="match status" value="1"/>
</dbReference>
<keyword evidence="2" id="KW-0732">Signal</keyword>
<dbReference type="Proteomes" id="UP001058974">
    <property type="component" value="Chromosome 3"/>
</dbReference>
<protein>
    <recommendedName>
        <fullName evidence="3">Bifunctional inhibitor/plant lipid transfer protein/seed storage helical domain-containing protein</fullName>
    </recommendedName>
</protein>
<dbReference type="Gramene" id="Psat03G0315600-T1">
    <property type="protein sequence ID" value="KAI5428032.1"/>
    <property type="gene ID" value="KIW84_033156"/>
</dbReference>
<dbReference type="SUPFAM" id="SSF47699">
    <property type="entry name" value="Bifunctional inhibitor/lipid-transfer protein/seed storage 2S albumin"/>
    <property type="match status" value="1"/>
</dbReference>
<name>A0A9D5AXM6_PEA</name>
<evidence type="ECO:0000313" key="5">
    <source>
        <dbReference type="Proteomes" id="UP001058974"/>
    </source>
</evidence>
<sequence>MGDNRYLGFATFVFISCFLVLGITAAADSSNCSRFTDPGIVLAKCLTYIKKSGPQFEPSNDCCAVMKIGNVVQCLCQKPPPKFETIVSMEKFVHAATTCGAQTPPPGQNCGSYTIPSSPPTPTPVQPSPIPRSPAPIRPPPPTPRSPVPRPPRRSPPRRRSPPLP</sequence>
<dbReference type="PROSITE" id="PS51257">
    <property type="entry name" value="PROKAR_LIPOPROTEIN"/>
    <property type="match status" value="1"/>
</dbReference>
<evidence type="ECO:0000256" key="2">
    <source>
        <dbReference type="SAM" id="SignalP"/>
    </source>
</evidence>
<evidence type="ECO:0000313" key="4">
    <source>
        <dbReference type="EMBL" id="KAI5428032.1"/>
    </source>
</evidence>
<comment type="caution">
    <text evidence="4">The sequence shown here is derived from an EMBL/GenBank/DDBJ whole genome shotgun (WGS) entry which is preliminary data.</text>
</comment>
<feature type="chain" id="PRO_5038713942" description="Bifunctional inhibitor/plant lipid transfer protein/seed storage helical domain-containing protein" evidence="2">
    <location>
        <begin position="26"/>
        <end position="165"/>
    </location>
</feature>
<feature type="domain" description="Bifunctional inhibitor/plant lipid transfer protein/seed storage helical" evidence="3">
    <location>
        <begin position="31"/>
        <end position="106"/>
    </location>
</feature>
<reference evidence="4 5" key="1">
    <citation type="journal article" date="2022" name="Nat. Genet.">
        <title>Improved pea reference genome and pan-genome highlight genomic features and evolutionary characteristics.</title>
        <authorList>
            <person name="Yang T."/>
            <person name="Liu R."/>
            <person name="Luo Y."/>
            <person name="Hu S."/>
            <person name="Wang D."/>
            <person name="Wang C."/>
            <person name="Pandey M.K."/>
            <person name="Ge S."/>
            <person name="Xu Q."/>
            <person name="Li N."/>
            <person name="Li G."/>
            <person name="Huang Y."/>
            <person name="Saxena R.K."/>
            <person name="Ji Y."/>
            <person name="Li M."/>
            <person name="Yan X."/>
            <person name="He Y."/>
            <person name="Liu Y."/>
            <person name="Wang X."/>
            <person name="Xiang C."/>
            <person name="Varshney R.K."/>
            <person name="Ding H."/>
            <person name="Gao S."/>
            <person name="Zong X."/>
        </authorList>
    </citation>
    <scope>NUCLEOTIDE SEQUENCE [LARGE SCALE GENOMIC DNA]</scope>
    <source>
        <strain evidence="4 5">cv. Zhongwan 6</strain>
    </source>
</reference>
<dbReference type="OrthoDB" id="653734at2759"/>
<accession>A0A9D5AXM6</accession>
<proteinExistence type="predicted"/>
<feature type="region of interest" description="Disordered" evidence="1">
    <location>
        <begin position="102"/>
        <end position="165"/>
    </location>
</feature>
<feature type="compositionally biased region" description="Basic residues" evidence="1">
    <location>
        <begin position="151"/>
        <end position="165"/>
    </location>
</feature>
<organism evidence="4 5">
    <name type="scientific">Pisum sativum</name>
    <name type="common">Garden pea</name>
    <name type="synonym">Lathyrus oleraceus</name>
    <dbReference type="NCBI Taxonomy" id="3888"/>
    <lineage>
        <taxon>Eukaryota</taxon>
        <taxon>Viridiplantae</taxon>
        <taxon>Streptophyta</taxon>
        <taxon>Embryophyta</taxon>
        <taxon>Tracheophyta</taxon>
        <taxon>Spermatophyta</taxon>
        <taxon>Magnoliopsida</taxon>
        <taxon>eudicotyledons</taxon>
        <taxon>Gunneridae</taxon>
        <taxon>Pentapetalae</taxon>
        <taxon>rosids</taxon>
        <taxon>fabids</taxon>
        <taxon>Fabales</taxon>
        <taxon>Fabaceae</taxon>
        <taxon>Papilionoideae</taxon>
        <taxon>50 kb inversion clade</taxon>
        <taxon>NPAAA clade</taxon>
        <taxon>Hologalegina</taxon>
        <taxon>IRL clade</taxon>
        <taxon>Fabeae</taxon>
        <taxon>Lathyrus</taxon>
    </lineage>
</organism>
<dbReference type="AlphaFoldDB" id="A0A9D5AXM6"/>
<dbReference type="Gene3D" id="1.10.110.10">
    <property type="entry name" value="Plant lipid-transfer and hydrophobic proteins"/>
    <property type="match status" value="1"/>
</dbReference>
<dbReference type="InterPro" id="IPR036312">
    <property type="entry name" value="Bifun_inhib/LTP/seed_sf"/>
</dbReference>
<feature type="compositionally biased region" description="Pro residues" evidence="1">
    <location>
        <begin position="117"/>
        <end position="150"/>
    </location>
</feature>
<dbReference type="InterPro" id="IPR016140">
    <property type="entry name" value="Bifunc_inhib/LTP/seed_store"/>
</dbReference>
<gene>
    <name evidence="4" type="ORF">KIW84_033156</name>
</gene>
<dbReference type="PANTHER" id="PTHR33286">
    <property type="entry name" value="BIFUNCTIONAL INHIBITOR/LIPID-TRANSFER PROTEIN/SEED STORAGE 2S ALBUMIN SUPERFAMILY PROTEIN"/>
    <property type="match status" value="1"/>
</dbReference>